<dbReference type="PANTHER" id="PTHR22814:SF336">
    <property type="entry name" value="HEAVY METAL-ASSOCIATED ISOPRENYLATED PLANT PROTEIN 23"/>
    <property type="match status" value="1"/>
</dbReference>
<organism evidence="3 4">
    <name type="scientific">Sphagnum troendelagicum</name>
    <dbReference type="NCBI Taxonomy" id="128251"/>
    <lineage>
        <taxon>Eukaryota</taxon>
        <taxon>Viridiplantae</taxon>
        <taxon>Streptophyta</taxon>
        <taxon>Embryophyta</taxon>
        <taxon>Bryophyta</taxon>
        <taxon>Sphagnophytina</taxon>
        <taxon>Sphagnopsida</taxon>
        <taxon>Sphagnales</taxon>
        <taxon>Sphagnaceae</taxon>
        <taxon>Sphagnum</taxon>
    </lineage>
</organism>
<evidence type="ECO:0000259" key="2">
    <source>
        <dbReference type="PROSITE" id="PS50846"/>
    </source>
</evidence>
<protein>
    <recommendedName>
        <fullName evidence="2">HMA domain-containing protein</fullName>
    </recommendedName>
</protein>
<name>A0ABP0U1D0_9BRYO</name>
<evidence type="ECO:0000256" key="1">
    <source>
        <dbReference type="ARBA" id="ARBA00022723"/>
    </source>
</evidence>
<dbReference type="Gene3D" id="3.30.70.100">
    <property type="match status" value="1"/>
</dbReference>
<dbReference type="PROSITE" id="PS50846">
    <property type="entry name" value="HMA_2"/>
    <property type="match status" value="1"/>
</dbReference>
<feature type="domain" description="HMA" evidence="2">
    <location>
        <begin position="74"/>
        <end position="137"/>
    </location>
</feature>
<evidence type="ECO:0000313" key="3">
    <source>
        <dbReference type="EMBL" id="CAK9210631.1"/>
    </source>
</evidence>
<dbReference type="PANTHER" id="PTHR22814">
    <property type="entry name" value="COPPER TRANSPORT PROTEIN ATOX1-RELATED"/>
    <property type="match status" value="1"/>
</dbReference>
<keyword evidence="1" id="KW-0479">Metal-binding</keyword>
<proteinExistence type="predicted"/>
<dbReference type="InterPro" id="IPR036163">
    <property type="entry name" value="HMA_dom_sf"/>
</dbReference>
<keyword evidence="4" id="KW-1185">Reference proteome</keyword>
<evidence type="ECO:0000313" key="4">
    <source>
        <dbReference type="Proteomes" id="UP001497512"/>
    </source>
</evidence>
<accession>A0ABP0U1D0</accession>
<reference evidence="3" key="1">
    <citation type="submission" date="2024-02" db="EMBL/GenBank/DDBJ databases">
        <authorList>
            <consortium name="ELIXIR-Norway"/>
            <consortium name="Elixir Norway"/>
        </authorList>
    </citation>
    <scope>NUCLEOTIDE SEQUENCE</scope>
</reference>
<dbReference type="InterPro" id="IPR006121">
    <property type="entry name" value="HMA_dom"/>
</dbReference>
<gene>
    <name evidence="3" type="ORF">CSSPTR1EN2_LOCUS10256</name>
</gene>
<dbReference type="Proteomes" id="UP001497512">
    <property type="component" value="Chromosome 18"/>
</dbReference>
<sequence length="251" mass="29436">MALMEMNELFYGEPEPTWIINNSRRMHQAPSSYSRSAVRQYSRPPVPHEVAYDPYNYYSNDTAVIGSRRRHVVIPVVELMVPMCCTKCEEKLREEIFELDGVQRVICDQSMHKVIVTGFVDPLRVLKKARRVKKRSQFWSAARTDSTLPLIHHMSTGLDNGSGLLKYNSRTYTDPDHHYNHHEYDRQYRTAYYNRYDPSLTSESGSYYFSPQNYYDYAATTPVFAHSRQVPSGYYDVITNPNYLKHIESQY</sequence>
<dbReference type="SUPFAM" id="SSF55008">
    <property type="entry name" value="HMA, heavy metal-associated domain"/>
    <property type="match status" value="1"/>
</dbReference>
<dbReference type="EMBL" id="OZ019910">
    <property type="protein sequence ID" value="CAK9210631.1"/>
    <property type="molecule type" value="Genomic_DNA"/>
</dbReference>